<reference evidence="1 2" key="1">
    <citation type="submission" date="2024-02" db="EMBL/GenBank/DDBJ databases">
        <authorList>
            <person name="Chen Y."/>
            <person name="Shah S."/>
            <person name="Dougan E. K."/>
            <person name="Thang M."/>
            <person name="Chan C."/>
        </authorList>
    </citation>
    <scope>NUCLEOTIDE SEQUENCE [LARGE SCALE GENOMIC DNA]</scope>
</reference>
<dbReference type="Proteomes" id="UP001642484">
    <property type="component" value="Unassembled WGS sequence"/>
</dbReference>
<protein>
    <submittedName>
        <fullName evidence="1">Uncharacterized protein</fullName>
    </submittedName>
</protein>
<comment type="caution">
    <text evidence="1">The sequence shown here is derived from an EMBL/GenBank/DDBJ whole genome shotgun (WGS) entry which is preliminary data.</text>
</comment>
<dbReference type="EMBL" id="CAXAMN010026406">
    <property type="protein sequence ID" value="CAK9102772.1"/>
    <property type="molecule type" value="Genomic_DNA"/>
</dbReference>
<organism evidence="1 2">
    <name type="scientific">Durusdinium trenchii</name>
    <dbReference type="NCBI Taxonomy" id="1381693"/>
    <lineage>
        <taxon>Eukaryota</taxon>
        <taxon>Sar</taxon>
        <taxon>Alveolata</taxon>
        <taxon>Dinophyceae</taxon>
        <taxon>Suessiales</taxon>
        <taxon>Symbiodiniaceae</taxon>
        <taxon>Durusdinium</taxon>
    </lineage>
</organism>
<gene>
    <name evidence="1" type="ORF">CCMP2556_LOCUS48342</name>
</gene>
<sequence>MVFTDLLLNDSTPELRKFPFGVLAAQPEEAAPAVSRRFHGVGPVKDGAMKDADDCWMGRKLGKVAADLVPKIINTSGNGKSVEFLTVDKILTKFFQRFILGEKSKYIDDDGNVIKMPGADYQDSLQVWNQKASHILGPQKALLGIKPLVFRWHVILDSLLSMQSPSSPPRPTAT</sequence>
<name>A0ABP0RU68_9DINO</name>
<keyword evidence="2" id="KW-1185">Reference proteome</keyword>
<proteinExistence type="predicted"/>
<evidence type="ECO:0000313" key="2">
    <source>
        <dbReference type="Proteomes" id="UP001642484"/>
    </source>
</evidence>
<accession>A0ABP0RU68</accession>
<evidence type="ECO:0000313" key="1">
    <source>
        <dbReference type="EMBL" id="CAK9102772.1"/>
    </source>
</evidence>